<reference evidence="1" key="1">
    <citation type="submission" date="2021-02" db="EMBL/GenBank/DDBJ databases">
        <title>Infant gut strain persistence is associated with maternal origin, phylogeny, and functional potential including surface adhesion and iron acquisition.</title>
        <authorList>
            <person name="Lou Y.C."/>
        </authorList>
    </citation>
    <scope>NUCLEOTIDE SEQUENCE</scope>
    <source>
        <strain evidence="1">L2_039_000G1_dasL2_039_000G1_concoct_11</strain>
    </source>
</reference>
<evidence type="ECO:0000313" key="2">
    <source>
        <dbReference type="Proteomes" id="UP000727506"/>
    </source>
</evidence>
<name>A0A943UZ69_9ACTN</name>
<sequence length="98" mass="10763">MALFKEKELDDGVAVSYHRVVSVGCVTNVQNAVEVASYPSRAWREREIAGGGSYVHTSWHVLPYRQGMSVDDAYEYLKGLPEYEGAADVLEPRAEGGA</sequence>
<proteinExistence type="predicted"/>
<dbReference type="AlphaFoldDB" id="A0A943UZ69"/>
<accession>A0A943UZ69</accession>
<dbReference type="EMBL" id="JAGZSV010000062">
    <property type="protein sequence ID" value="MBS6940750.1"/>
    <property type="molecule type" value="Genomic_DNA"/>
</dbReference>
<gene>
    <name evidence="1" type="ORF">KH142_04580</name>
</gene>
<protein>
    <submittedName>
        <fullName evidence="1">Uncharacterized protein</fullName>
    </submittedName>
</protein>
<dbReference type="Proteomes" id="UP000727506">
    <property type="component" value="Unassembled WGS sequence"/>
</dbReference>
<comment type="caution">
    <text evidence="1">The sequence shown here is derived from an EMBL/GenBank/DDBJ whole genome shotgun (WGS) entry which is preliminary data.</text>
</comment>
<organism evidence="1 2">
    <name type="scientific">Slackia piriformis</name>
    <dbReference type="NCBI Taxonomy" id="626934"/>
    <lineage>
        <taxon>Bacteria</taxon>
        <taxon>Bacillati</taxon>
        <taxon>Actinomycetota</taxon>
        <taxon>Coriobacteriia</taxon>
        <taxon>Eggerthellales</taxon>
        <taxon>Eggerthellaceae</taxon>
        <taxon>Slackia</taxon>
    </lineage>
</organism>
<evidence type="ECO:0000313" key="1">
    <source>
        <dbReference type="EMBL" id="MBS6940750.1"/>
    </source>
</evidence>